<accession>A0A916Z558</accession>
<dbReference type="GO" id="GO:0016746">
    <property type="term" value="F:acyltransferase activity"/>
    <property type="evidence" value="ECO:0007669"/>
    <property type="project" value="UniProtKB-KW"/>
</dbReference>
<keyword evidence="3" id="KW-1185">Reference proteome</keyword>
<dbReference type="Proteomes" id="UP000609064">
    <property type="component" value="Unassembled WGS sequence"/>
</dbReference>
<evidence type="ECO:0000259" key="1">
    <source>
        <dbReference type="Pfam" id="PF04443"/>
    </source>
</evidence>
<dbReference type="RefSeq" id="WP_188769859.1">
    <property type="nucleotide sequence ID" value="NZ_BMKK01000012.1"/>
</dbReference>
<reference evidence="2" key="1">
    <citation type="journal article" date="2014" name="Int. J. Syst. Evol. Microbiol.">
        <title>Complete genome sequence of Corynebacterium casei LMG S-19264T (=DSM 44701T), isolated from a smear-ripened cheese.</title>
        <authorList>
            <consortium name="US DOE Joint Genome Institute (JGI-PGF)"/>
            <person name="Walter F."/>
            <person name="Albersmeier A."/>
            <person name="Kalinowski J."/>
            <person name="Ruckert C."/>
        </authorList>
    </citation>
    <scope>NUCLEOTIDE SEQUENCE</scope>
    <source>
        <strain evidence="2">CGMCC 1.15958</strain>
    </source>
</reference>
<proteinExistence type="predicted"/>
<feature type="domain" description="Acyl-protein synthetase LuxE" evidence="1">
    <location>
        <begin position="27"/>
        <end position="349"/>
    </location>
</feature>
<dbReference type="InterPro" id="IPR042099">
    <property type="entry name" value="ANL_N_sf"/>
</dbReference>
<dbReference type="Gene3D" id="3.40.50.12780">
    <property type="entry name" value="N-terminal domain of ligase-like"/>
    <property type="match status" value="1"/>
</dbReference>
<dbReference type="GO" id="GO:0047474">
    <property type="term" value="F:long-chain fatty acid--protein ligase activity"/>
    <property type="evidence" value="ECO:0007669"/>
    <property type="project" value="InterPro"/>
</dbReference>
<comment type="caution">
    <text evidence="2">The sequence shown here is derived from an EMBL/GenBank/DDBJ whole genome shotgun (WGS) entry which is preliminary data.</text>
</comment>
<name>A0A916Z558_9BACT</name>
<keyword evidence="2" id="KW-0808">Transferase</keyword>
<sequence>MSIRDELKSAVLQLGDTSIRPHDFEELALEIFRFQATTNYTYKEYLSFLNVNPTQVSRLEKIPFLPIQFFKHHKIVSDAAPTQVIFESSGTTGDTTSKHLVSDLPFYEYVSQRIFEQFYGPLSDFHILALLPSYLERNNSSLVYMVQSFIYRTYSRESGFYLKNTSELIQQLRQLSNQNSKRKVLLIGVTFALLDLAESGEDLSFMEKLKDRLIVMETGGMKGRRKELMREEVHEILTSAFGIEKIHSEYGMTELLSQGYSKGDGIFELPQTMKILLREINDPFKIISTVNYTNQHERTLIRGGINVVDLANIDSCCFIETQDLGAYNTENQSFSIIGRFDNSDIRGCNLMVV</sequence>
<reference evidence="2" key="2">
    <citation type="submission" date="2020-09" db="EMBL/GenBank/DDBJ databases">
        <authorList>
            <person name="Sun Q."/>
            <person name="Zhou Y."/>
        </authorList>
    </citation>
    <scope>NUCLEOTIDE SEQUENCE</scope>
    <source>
        <strain evidence="2">CGMCC 1.15958</strain>
    </source>
</reference>
<dbReference type="GO" id="GO:0008218">
    <property type="term" value="P:bioluminescence"/>
    <property type="evidence" value="ECO:0007669"/>
    <property type="project" value="InterPro"/>
</dbReference>
<organism evidence="2 3">
    <name type="scientific">Emticicia aquatilis</name>
    <dbReference type="NCBI Taxonomy" id="1537369"/>
    <lineage>
        <taxon>Bacteria</taxon>
        <taxon>Pseudomonadati</taxon>
        <taxon>Bacteroidota</taxon>
        <taxon>Cytophagia</taxon>
        <taxon>Cytophagales</taxon>
        <taxon>Leadbetterellaceae</taxon>
        <taxon>Emticicia</taxon>
    </lineage>
</organism>
<keyword evidence="2" id="KW-0012">Acyltransferase</keyword>
<gene>
    <name evidence="2" type="ORF">GCM10011514_45940</name>
</gene>
<dbReference type="AlphaFoldDB" id="A0A916Z558"/>
<evidence type="ECO:0000313" key="3">
    <source>
        <dbReference type="Proteomes" id="UP000609064"/>
    </source>
</evidence>
<dbReference type="Pfam" id="PF04443">
    <property type="entry name" value="LuxE"/>
    <property type="match status" value="1"/>
</dbReference>
<dbReference type="EMBL" id="BMKK01000012">
    <property type="protein sequence ID" value="GGD76848.1"/>
    <property type="molecule type" value="Genomic_DNA"/>
</dbReference>
<dbReference type="InterPro" id="IPR007534">
    <property type="entry name" value="LuxE"/>
</dbReference>
<protein>
    <submittedName>
        <fullName evidence="2">Acyltransferase</fullName>
    </submittedName>
</protein>
<evidence type="ECO:0000313" key="2">
    <source>
        <dbReference type="EMBL" id="GGD76848.1"/>
    </source>
</evidence>